<keyword evidence="1" id="KW-1133">Transmembrane helix</keyword>
<dbReference type="PANTHER" id="PTHR40070">
    <property type="entry name" value="UPF0478 PROTEIN YTXG"/>
    <property type="match status" value="1"/>
</dbReference>
<dbReference type="AlphaFoldDB" id="A0A483BA59"/>
<accession>A0A483BA59</accession>
<evidence type="ECO:0000313" key="5">
    <source>
        <dbReference type="Proteomes" id="UP001281024"/>
    </source>
</evidence>
<evidence type="ECO:0000313" key="3">
    <source>
        <dbReference type="EMBL" id="VDB97715.1"/>
    </source>
</evidence>
<protein>
    <submittedName>
        <fullName evidence="2">DUF948 domain-containing protein</fullName>
    </submittedName>
    <submittedName>
        <fullName evidence="3">General stress protein</fullName>
    </submittedName>
</protein>
<keyword evidence="1" id="KW-0812">Transmembrane</keyword>
<dbReference type="PANTHER" id="PTHR40070:SF1">
    <property type="entry name" value="UPF0478 PROTEIN YTXG"/>
    <property type="match status" value="1"/>
</dbReference>
<evidence type="ECO:0000256" key="1">
    <source>
        <dbReference type="SAM" id="Phobius"/>
    </source>
</evidence>
<dbReference type="RefSeq" id="WP_002816732.1">
    <property type="nucleotide sequence ID" value="NZ_CP087569.1"/>
</dbReference>
<evidence type="ECO:0000313" key="4">
    <source>
        <dbReference type="Proteomes" id="UP000294726"/>
    </source>
</evidence>
<reference evidence="2" key="2">
    <citation type="submission" date="2019-10" db="EMBL/GenBank/DDBJ databases">
        <title>Malate fermentation in French cider.</title>
        <authorList>
            <person name="Cousin F.J."/>
            <person name="Medina Fernandez S."/>
            <person name="Misery B."/>
            <person name="Laplace J.-M."/>
            <person name="Cretenet M."/>
        </authorList>
    </citation>
    <scope>NUCLEOTIDE SEQUENCE</scope>
    <source>
        <strain evidence="2">UCMA15129</strain>
    </source>
</reference>
<sequence length="140" mass="15028">MNIGQIAGLIAAIAFAVLVIAIVVVLISINQTIRILKKHIEPIASDADQITATTKSLLNDLTSKVERLDPVVQATADLGSTVSHFTDKINKKKTEVVGKKAKAWKMVNNLTDSALKSGAIFSAGEAVFNRFKKSRAKKKG</sequence>
<gene>
    <name evidence="2" type="ORF">GA838_08355</name>
    <name evidence="3" type="ORF">OENI_0647</name>
</gene>
<dbReference type="Proteomes" id="UP000294726">
    <property type="component" value="Chromosome"/>
</dbReference>
<organism evidence="2 5">
    <name type="scientific">Oenococcus oeni</name>
    <name type="common">Leuconostoc oenos</name>
    <dbReference type="NCBI Taxonomy" id="1247"/>
    <lineage>
        <taxon>Bacteria</taxon>
        <taxon>Bacillati</taxon>
        <taxon>Bacillota</taxon>
        <taxon>Bacilli</taxon>
        <taxon>Lactobacillales</taxon>
        <taxon>Lactobacillaceae</taxon>
        <taxon>Oenococcus</taxon>
    </lineage>
</organism>
<dbReference type="Pfam" id="PF06103">
    <property type="entry name" value="DUF948"/>
    <property type="match status" value="1"/>
</dbReference>
<feature type="transmembrane region" description="Helical" evidence="1">
    <location>
        <begin position="6"/>
        <end position="29"/>
    </location>
</feature>
<keyword evidence="1" id="KW-0472">Membrane</keyword>
<reference evidence="3 4" key="1">
    <citation type="submission" date="2018-08" db="EMBL/GenBank/DDBJ databases">
        <authorList>
            <person name="Lorentzen P. G. S. M."/>
        </authorList>
    </citation>
    <scope>NUCLEOTIDE SEQUENCE [LARGE SCALE GENOMIC DNA]</scope>
    <source>
        <strain evidence="3 4">CRBO_1381</strain>
    </source>
</reference>
<proteinExistence type="predicted"/>
<dbReference type="EMBL" id="WERV01000007">
    <property type="protein sequence ID" value="MDV7715742.1"/>
    <property type="molecule type" value="Genomic_DNA"/>
</dbReference>
<evidence type="ECO:0000313" key="2">
    <source>
        <dbReference type="EMBL" id="MDV7715742.1"/>
    </source>
</evidence>
<dbReference type="EMBL" id="LR031358">
    <property type="protein sequence ID" value="VDB97715.1"/>
    <property type="molecule type" value="Genomic_DNA"/>
</dbReference>
<dbReference type="InterPro" id="IPR009293">
    <property type="entry name" value="UPF0478"/>
</dbReference>
<dbReference type="Proteomes" id="UP001281024">
    <property type="component" value="Unassembled WGS sequence"/>
</dbReference>
<name>A0A483BA59_OENOE</name>